<protein>
    <submittedName>
        <fullName evidence="2">Transposon ty5-1 protein</fullName>
    </submittedName>
</protein>
<accession>A0A0J7JYL3</accession>
<reference evidence="2 3" key="1">
    <citation type="submission" date="2015-04" db="EMBL/GenBank/DDBJ databases">
        <title>Lasius niger genome sequencing.</title>
        <authorList>
            <person name="Konorov E.A."/>
            <person name="Nikitin M.A."/>
            <person name="Kirill M.V."/>
            <person name="Chang P."/>
        </authorList>
    </citation>
    <scope>NUCLEOTIDE SEQUENCE [LARGE SCALE GENOMIC DNA]</scope>
    <source>
        <tissue evidence="2">Whole</tissue>
    </source>
</reference>
<organism evidence="2 3">
    <name type="scientific">Lasius niger</name>
    <name type="common">Black garden ant</name>
    <dbReference type="NCBI Taxonomy" id="67767"/>
    <lineage>
        <taxon>Eukaryota</taxon>
        <taxon>Metazoa</taxon>
        <taxon>Ecdysozoa</taxon>
        <taxon>Arthropoda</taxon>
        <taxon>Hexapoda</taxon>
        <taxon>Insecta</taxon>
        <taxon>Pterygota</taxon>
        <taxon>Neoptera</taxon>
        <taxon>Endopterygota</taxon>
        <taxon>Hymenoptera</taxon>
        <taxon>Apocrita</taxon>
        <taxon>Aculeata</taxon>
        <taxon>Formicoidea</taxon>
        <taxon>Formicidae</taxon>
        <taxon>Formicinae</taxon>
        <taxon>Lasius</taxon>
        <taxon>Lasius</taxon>
    </lineage>
</organism>
<dbReference type="Proteomes" id="UP000036403">
    <property type="component" value="Unassembled WGS sequence"/>
</dbReference>
<dbReference type="PaxDb" id="67767-A0A0J7JYL3"/>
<dbReference type="InterPro" id="IPR054722">
    <property type="entry name" value="PolX-like_BBD"/>
</dbReference>
<dbReference type="OrthoDB" id="7555373at2759"/>
<feature type="domain" description="Retrovirus-related Pol polyprotein from transposon TNT 1-94-like beta-barrel" evidence="1">
    <location>
        <begin position="15"/>
        <end position="99"/>
    </location>
</feature>
<dbReference type="AlphaFoldDB" id="A0A0J7JYL3"/>
<gene>
    <name evidence="2" type="ORF">RF55_20441</name>
</gene>
<evidence type="ECO:0000313" key="3">
    <source>
        <dbReference type="Proteomes" id="UP000036403"/>
    </source>
</evidence>
<evidence type="ECO:0000313" key="2">
    <source>
        <dbReference type="EMBL" id="KMQ83288.1"/>
    </source>
</evidence>
<proteinExistence type="predicted"/>
<name>A0A0J7JYL3_LASNI</name>
<comment type="caution">
    <text evidence="2">The sequence shown here is derived from an EMBL/GenBank/DDBJ whole genome shotgun (WGS) entry which is preliminary data.</text>
</comment>
<sequence length="172" mass="19541">MLSSAQYTEPQESQWCLDSGATSHMCYDKKSFCELNSNKKCDVYTATEQTVESGGIGDVKVKVTLKDSKVNDIKLKDAMLVPQFRSNLLSVSRMTDNGYPVTFKKKNAFVNRQDGSTALIAKRQGQLYVVDEAEQSQILEASDVKDNNLLRWHQRFGHLNLRNLNKLNSQEW</sequence>
<dbReference type="EMBL" id="LBMM01020442">
    <property type="protein sequence ID" value="KMQ83288.1"/>
    <property type="molecule type" value="Genomic_DNA"/>
</dbReference>
<keyword evidence="3" id="KW-1185">Reference proteome</keyword>
<evidence type="ECO:0000259" key="1">
    <source>
        <dbReference type="Pfam" id="PF22936"/>
    </source>
</evidence>
<dbReference type="STRING" id="67767.A0A0J7JYL3"/>
<dbReference type="Pfam" id="PF22936">
    <property type="entry name" value="Pol_BBD"/>
    <property type="match status" value="1"/>
</dbReference>